<accession>A0A6L2JHW8</accession>
<protein>
    <submittedName>
        <fullName evidence="3">Reverse transcriptase domain, reverse transcriptase zinc-binding domain protein</fullName>
    </submittedName>
</protein>
<dbReference type="EMBL" id="BKCJ010000695">
    <property type="protein sequence ID" value="GEU35475.1"/>
    <property type="molecule type" value="Genomic_DNA"/>
</dbReference>
<reference evidence="3" key="1">
    <citation type="journal article" date="2019" name="Sci. Rep.">
        <title>Draft genome of Tanacetum cinerariifolium, the natural source of mosquito coil.</title>
        <authorList>
            <person name="Yamashiro T."/>
            <person name="Shiraishi A."/>
            <person name="Satake H."/>
            <person name="Nakayama K."/>
        </authorList>
    </citation>
    <scope>NUCLEOTIDE SEQUENCE</scope>
</reference>
<keyword evidence="1" id="KW-0175">Coiled coil</keyword>
<feature type="coiled-coil region" evidence="1">
    <location>
        <begin position="131"/>
        <end position="161"/>
    </location>
</feature>
<comment type="caution">
    <text evidence="3">The sequence shown here is derived from an EMBL/GenBank/DDBJ whole genome shotgun (WGS) entry which is preliminary data.</text>
</comment>
<evidence type="ECO:0000256" key="2">
    <source>
        <dbReference type="SAM" id="MobiDB-lite"/>
    </source>
</evidence>
<sequence>MILSVREELDKRGADLDKVLCSCCYSMVESCQHSLVRCSMAMGVLEKIHYWHFAACLIRCEGKLRIPDWMLRLTNDRGNMSATRLTPDETEAQSNWWISSRAYFEGGIGRAERVPHHLNRQNMYEVPSEFYRQFEEQKRDLENQKRDIEEIRKKKLIIKKRMKKCGGPLSFQKHLNNSSFFNIGTLTNWQTLMPSQPGSSNWQRQMPTHLATPFWQPAIPSHPGTYNWQSPIPSHMGNLILQPPIGRHHDVTGLFDQSPYMEQPPSTILPKKRGNKTKNNVKKSNLSSLNLGNALDDENEGGDDVMFLGAKFTVPHLCMPNIDSNNPVGWLSGEHMNSWMEQLISNRPKNACGQWPIRIQ</sequence>
<evidence type="ECO:0000256" key="1">
    <source>
        <dbReference type="SAM" id="Coils"/>
    </source>
</evidence>
<proteinExistence type="predicted"/>
<name>A0A6L2JHW8_TANCI</name>
<evidence type="ECO:0000313" key="3">
    <source>
        <dbReference type="EMBL" id="GEU35475.1"/>
    </source>
</evidence>
<feature type="compositionally biased region" description="Basic residues" evidence="2">
    <location>
        <begin position="270"/>
        <end position="281"/>
    </location>
</feature>
<keyword evidence="3" id="KW-0695">RNA-directed DNA polymerase</keyword>
<dbReference type="AlphaFoldDB" id="A0A6L2JHW8"/>
<dbReference type="GO" id="GO:0003964">
    <property type="term" value="F:RNA-directed DNA polymerase activity"/>
    <property type="evidence" value="ECO:0007669"/>
    <property type="project" value="UniProtKB-KW"/>
</dbReference>
<organism evidence="3">
    <name type="scientific">Tanacetum cinerariifolium</name>
    <name type="common">Dalmatian daisy</name>
    <name type="synonym">Chrysanthemum cinerariifolium</name>
    <dbReference type="NCBI Taxonomy" id="118510"/>
    <lineage>
        <taxon>Eukaryota</taxon>
        <taxon>Viridiplantae</taxon>
        <taxon>Streptophyta</taxon>
        <taxon>Embryophyta</taxon>
        <taxon>Tracheophyta</taxon>
        <taxon>Spermatophyta</taxon>
        <taxon>Magnoliopsida</taxon>
        <taxon>eudicotyledons</taxon>
        <taxon>Gunneridae</taxon>
        <taxon>Pentapetalae</taxon>
        <taxon>asterids</taxon>
        <taxon>campanulids</taxon>
        <taxon>Asterales</taxon>
        <taxon>Asteraceae</taxon>
        <taxon>Asteroideae</taxon>
        <taxon>Anthemideae</taxon>
        <taxon>Anthemidinae</taxon>
        <taxon>Tanacetum</taxon>
    </lineage>
</organism>
<keyword evidence="3" id="KW-0808">Transferase</keyword>
<feature type="region of interest" description="Disordered" evidence="2">
    <location>
        <begin position="264"/>
        <end position="283"/>
    </location>
</feature>
<gene>
    <name evidence="3" type="ORF">Tci_007453</name>
</gene>
<keyword evidence="3" id="KW-0548">Nucleotidyltransferase</keyword>